<dbReference type="Gene3D" id="1.10.530.10">
    <property type="match status" value="1"/>
</dbReference>
<evidence type="ECO:0000313" key="6">
    <source>
        <dbReference type="RefSeq" id="XP_040585590.1"/>
    </source>
</evidence>
<evidence type="ECO:0000256" key="3">
    <source>
        <dbReference type="SAM" id="MobiDB-lite"/>
    </source>
</evidence>
<protein>
    <submittedName>
        <fullName evidence="6">Lysozyme g-like protein 2</fullName>
    </submittedName>
</protein>
<evidence type="ECO:0000256" key="4">
    <source>
        <dbReference type="SAM" id="SignalP"/>
    </source>
</evidence>
<dbReference type="GeneID" id="101829807"/>
<evidence type="ECO:0000256" key="2">
    <source>
        <dbReference type="ARBA" id="ARBA00023295"/>
    </source>
</evidence>
<dbReference type="PANTHER" id="PTHR31698">
    <property type="entry name" value="LYSOZYME G FAMILY MEMBER"/>
    <property type="match status" value="1"/>
</dbReference>
<name>A0ABM2W4D6_MESAU</name>
<reference evidence="6" key="1">
    <citation type="submission" date="2025-08" db="UniProtKB">
        <authorList>
            <consortium name="RefSeq"/>
        </authorList>
    </citation>
    <scope>IDENTIFICATION</scope>
    <source>
        <tissue evidence="6">Liver</tissue>
    </source>
</reference>
<proteinExistence type="inferred from homology"/>
<keyword evidence="2" id="KW-0378">Hydrolase</keyword>
<dbReference type="SUPFAM" id="SSF53955">
    <property type="entry name" value="Lysozyme-like"/>
    <property type="match status" value="1"/>
</dbReference>
<comment type="similarity">
    <text evidence="1">Belongs to the glycosyl hydrolase 23 family.</text>
</comment>
<feature type="region of interest" description="Disordered" evidence="3">
    <location>
        <begin position="57"/>
        <end position="88"/>
    </location>
</feature>
<dbReference type="InterPro" id="IPR023346">
    <property type="entry name" value="Lysozyme-like_dom_sf"/>
</dbReference>
<feature type="chain" id="PRO_5046023506" evidence="4">
    <location>
        <begin position="20"/>
        <end position="305"/>
    </location>
</feature>
<evidence type="ECO:0000256" key="1">
    <source>
        <dbReference type="ARBA" id="ARBA00008902"/>
    </source>
</evidence>
<keyword evidence="2" id="KW-0326">Glycosidase</keyword>
<keyword evidence="4" id="KW-0732">Signal</keyword>
<sequence length="305" mass="33938">MLPSVVFWGLVALIGCAVPNHIDIRGVGLSANRTTHAKGLREKPAGMRESKHREYLNTRKGGGLGRSHAPSETCQVEKSGAERSARRRTQYQISKDTVLAIVVARQEKGTSRGSHPFTHSMNPHLHPRLYHGCYGDIMTMETFGAPCDINNLLNCGIHGSEMFAEMDLKAITHYRILIKEVGQRYCIDPAIIAAIISRESHGGVVLQNGWDHKGQKFGLMQLDKTHHPIGSWDSKEHLLQSVGILAEKIKAIQRKFPTWNTAQHLRGGLVAFKSGLETIVTPEDIEVDLVDDVIARAKFYKRHGF</sequence>
<dbReference type="InterPro" id="IPR002152">
    <property type="entry name" value="Glyco_hydro_23"/>
</dbReference>
<dbReference type="PANTHER" id="PTHR31698:SF4">
    <property type="entry name" value="LYSOZYME G-LIKE PROTEIN 2"/>
    <property type="match status" value="1"/>
</dbReference>
<gene>
    <name evidence="6" type="primary">Lyg2</name>
</gene>
<evidence type="ECO:0000313" key="5">
    <source>
        <dbReference type="Proteomes" id="UP000886700"/>
    </source>
</evidence>
<dbReference type="RefSeq" id="XP_040585590.1">
    <property type="nucleotide sequence ID" value="XM_040729656.1"/>
</dbReference>
<dbReference type="PRINTS" id="PR00749">
    <property type="entry name" value="LYSOZYMEG"/>
</dbReference>
<organism evidence="5 6">
    <name type="scientific">Mesocricetus auratus</name>
    <name type="common">Golden hamster</name>
    <dbReference type="NCBI Taxonomy" id="10036"/>
    <lineage>
        <taxon>Eukaryota</taxon>
        <taxon>Metazoa</taxon>
        <taxon>Chordata</taxon>
        <taxon>Craniata</taxon>
        <taxon>Vertebrata</taxon>
        <taxon>Euteleostomi</taxon>
        <taxon>Mammalia</taxon>
        <taxon>Eutheria</taxon>
        <taxon>Euarchontoglires</taxon>
        <taxon>Glires</taxon>
        <taxon>Rodentia</taxon>
        <taxon>Myomorpha</taxon>
        <taxon>Muroidea</taxon>
        <taxon>Cricetidae</taxon>
        <taxon>Cricetinae</taxon>
        <taxon>Mesocricetus</taxon>
    </lineage>
</organism>
<dbReference type="Proteomes" id="UP000886700">
    <property type="component" value="Unplaced"/>
</dbReference>
<accession>A0ABM2W4D6</accession>
<keyword evidence="5" id="KW-1185">Reference proteome</keyword>
<feature type="signal peptide" evidence="4">
    <location>
        <begin position="1"/>
        <end position="19"/>
    </location>
</feature>